<dbReference type="AlphaFoldDB" id="A0A077ZUB9"/>
<protein>
    <submittedName>
        <fullName evidence="2">Uncharacterized protein</fullName>
    </submittedName>
</protein>
<dbReference type="InterPro" id="IPR051291">
    <property type="entry name" value="CIMAP"/>
</dbReference>
<dbReference type="PANTHER" id="PTHR21580">
    <property type="entry name" value="SHIPPO-1-RELATED"/>
    <property type="match status" value="1"/>
</dbReference>
<dbReference type="Pfam" id="PF07004">
    <property type="entry name" value="SHIPPO-rpt"/>
    <property type="match status" value="6"/>
</dbReference>
<accession>A0A077ZUB9</accession>
<feature type="compositionally biased region" description="Polar residues" evidence="1">
    <location>
        <begin position="145"/>
        <end position="155"/>
    </location>
</feature>
<feature type="region of interest" description="Disordered" evidence="1">
    <location>
        <begin position="213"/>
        <end position="232"/>
    </location>
</feature>
<dbReference type="Proteomes" id="UP000039865">
    <property type="component" value="Unassembled WGS sequence"/>
</dbReference>
<dbReference type="InParanoid" id="A0A077ZUB9"/>
<feature type="region of interest" description="Disordered" evidence="1">
    <location>
        <begin position="379"/>
        <end position="406"/>
    </location>
</feature>
<gene>
    <name evidence="2" type="primary">Contig1709.g1854</name>
    <name evidence="2" type="ORF">STYLEM_2445</name>
</gene>
<reference evidence="2 3" key="1">
    <citation type="submission" date="2014-06" db="EMBL/GenBank/DDBJ databases">
        <authorList>
            <person name="Swart Estienne"/>
        </authorList>
    </citation>
    <scope>NUCLEOTIDE SEQUENCE [LARGE SCALE GENOMIC DNA]</scope>
    <source>
        <strain evidence="2 3">130c</strain>
    </source>
</reference>
<dbReference type="OrthoDB" id="324062at2759"/>
<organism evidence="2 3">
    <name type="scientific">Stylonychia lemnae</name>
    <name type="common">Ciliate</name>
    <dbReference type="NCBI Taxonomy" id="5949"/>
    <lineage>
        <taxon>Eukaryota</taxon>
        <taxon>Sar</taxon>
        <taxon>Alveolata</taxon>
        <taxon>Ciliophora</taxon>
        <taxon>Intramacronucleata</taxon>
        <taxon>Spirotrichea</taxon>
        <taxon>Stichotrichia</taxon>
        <taxon>Sporadotrichida</taxon>
        <taxon>Oxytrichidae</taxon>
        <taxon>Stylonychinae</taxon>
        <taxon>Stylonychia</taxon>
    </lineage>
</organism>
<dbReference type="PANTHER" id="PTHR21580:SF60">
    <property type="entry name" value="SPERM-TAIL PG-RICH REPEAT-CONTAINING PROTEIN 2"/>
    <property type="match status" value="1"/>
</dbReference>
<sequence>MAITNYSERDVIQFLVKHNPDLSPGMYEPSVSQQLLEKKIKAIKSPPFGKGSGMSNNSTNIHSYIPQHQYTPGPGQYEINLANSSFDSSLIVNVGDKEGVYFVVKNGTQKQKQQWLSADKTKKGFEVVLKNIDKTVPGPGAYSPRNAQTSFDQNQKSKSFIKHRNSHKITSSVFKSPSLINHGHSDIVKLTSVPSIRSNVDLIQVEKKYSQINNYPQDKSPNQSGTLNTYSRDVSPNITVQTSVMMAQVKAFEDQKNYQKLLGPGTYDPVFASKNTGAATTWSKSKIERKLPFELQKQIDAQKLNNKQNMNQTQIIEERPLIEDDKILYQQQYQNNLSMIVESNNDKKMYHNMRSPRRFGSRRPFSIGEFHKKFVDQVKHSEDSELEESDDDKQKQASPGPGHYYNAQKFSSIKKEFKEQRHQYFGSSEDRFKKSIFQGDDPVKGTPKQVGPGTYNLRKAFVDTSKHQSNTDEIRAHFQEIRRVFDINKEQFFKPGPGKYDTKDNAFSKKKDFYKQYQAAFGSSDGRKIAVFQETETPGPGQYNQEQTQAKYKQIQANFKSGTKRTIDPFLVPDPSIPSAQDYNLQHYKGTSYNQLQGGAPNNILILKRAVQKQAEKNFERSTFNQSKIGTNTSTIENYSNLGPGAYSPSQNDSFVDSAKKIPKQSNFNRSDRFQDKIMEKKQTKLPGPGHYEKLPYMEPSDWNKRTFNLRYLQNGQEVLRSKSQIQGQNL</sequence>
<dbReference type="InterPro" id="IPR010736">
    <property type="entry name" value="SHIPPO-rpt"/>
</dbReference>
<dbReference type="EMBL" id="CCKQ01002374">
    <property type="protein sequence ID" value="CDW73467.1"/>
    <property type="molecule type" value="Genomic_DNA"/>
</dbReference>
<evidence type="ECO:0000256" key="1">
    <source>
        <dbReference type="SAM" id="MobiDB-lite"/>
    </source>
</evidence>
<evidence type="ECO:0000313" key="2">
    <source>
        <dbReference type="EMBL" id="CDW73467.1"/>
    </source>
</evidence>
<keyword evidence="3" id="KW-1185">Reference proteome</keyword>
<proteinExistence type="predicted"/>
<evidence type="ECO:0000313" key="3">
    <source>
        <dbReference type="Proteomes" id="UP000039865"/>
    </source>
</evidence>
<name>A0A077ZUB9_STYLE</name>
<feature type="region of interest" description="Disordered" evidence="1">
    <location>
        <begin position="136"/>
        <end position="155"/>
    </location>
</feature>